<protein>
    <submittedName>
        <fullName evidence="3">Uncharacterized protein</fullName>
    </submittedName>
</protein>
<comment type="caution">
    <text evidence="3">The sequence shown here is derived from an EMBL/GenBank/DDBJ whole genome shotgun (WGS) entry which is preliminary data.</text>
</comment>
<organism evidence="3 4">
    <name type="scientific">Steinernema carpocapsae</name>
    <name type="common">Entomopathogenic nematode</name>
    <dbReference type="NCBI Taxonomy" id="34508"/>
    <lineage>
        <taxon>Eukaryota</taxon>
        <taxon>Metazoa</taxon>
        <taxon>Ecdysozoa</taxon>
        <taxon>Nematoda</taxon>
        <taxon>Chromadorea</taxon>
        <taxon>Rhabditida</taxon>
        <taxon>Tylenchina</taxon>
        <taxon>Panagrolaimomorpha</taxon>
        <taxon>Strongyloidoidea</taxon>
        <taxon>Steinernematidae</taxon>
        <taxon>Steinernema</taxon>
    </lineage>
</organism>
<gene>
    <name evidence="3" type="ORF">L596_019840</name>
</gene>
<dbReference type="AlphaFoldDB" id="A0A4U5MRS4"/>
<dbReference type="OrthoDB" id="5774669at2759"/>
<dbReference type="GO" id="GO:0045747">
    <property type="term" value="P:positive regulation of Notch signaling pathway"/>
    <property type="evidence" value="ECO:0007669"/>
    <property type="project" value="TreeGrafter"/>
</dbReference>
<dbReference type="EMBL" id="AZBU02000006">
    <property type="protein sequence ID" value="TKR72386.1"/>
    <property type="molecule type" value="Genomic_DNA"/>
</dbReference>
<proteinExistence type="predicted"/>
<evidence type="ECO:0000256" key="1">
    <source>
        <dbReference type="SAM" id="MobiDB-lite"/>
    </source>
</evidence>
<evidence type="ECO:0000313" key="4">
    <source>
        <dbReference type="Proteomes" id="UP000298663"/>
    </source>
</evidence>
<feature type="compositionally biased region" description="Polar residues" evidence="1">
    <location>
        <begin position="235"/>
        <end position="246"/>
    </location>
</feature>
<feature type="chain" id="PRO_5020201195" evidence="2">
    <location>
        <begin position="22"/>
        <end position="264"/>
    </location>
</feature>
<evidence type="ECO:0000313" key="3">
    <source>
        <dbReference type="EMBL" id="TKR72386.1"/>
    </source>
</evidence>
<evidence type="ECO:0000256" key="2">
    <source>
        <dbReference type="SAM" id="SignalP"/>
    </source>
</evidence>
<sequence>MIHSLLFVAFVASTSILLLDAAPMNKLMSVACERNPSLEMCGGHGASFRARDAPEDEDTRSMRSFPKVSYDDLTVERYCNRHMDHFQHYCNNKADYNGKLQGKLAKFCPSFQKFCPDMAGKGSSSDGNFREAAIPLVIPPPLPGKRLNPTMTSPMAFDLPLPADNKDEVAPQKPQGPQQLTPEVIRTCTADCTAPHCTTECKCANTHPTVHAMCNPPANAELATTCQRWYSKCPCSSRSSTKQPATSFTSSSSGDHSNSNHLAP</sequence>
<dbReference type="PANTHER" id="PTHR35015:SF1">
    <property type="entry name" value="NOTCH LIGAND OSM-11"/>
    <property type="match status" value="1"/>
</dbReference>
<feature type="region of interest" description="Disordered" evidence="1">
    <location>
        <begin position="235"/>
        <end position="264"/>
    </location>
</feature>
<dbReference type="InterPro" id="IPR053124">
    <property type="entry name" value="Notch_signaling_modulators"/>
</dbReference>
<reference evidence="3 4" key="2">
    <citation type="journal article" date="2019" name="G3 (Bethesda)">
        <title>Hybrid Assembly of the Genome of the Entomopathogenic Nematode Steinernema carpocapsae Identifies the X-Chromosome.</title>
        <authorList>
            <person name="Serra L."/>
            <person name="Macchietto M."/>
            <person name="Macias-Munoz A."/>
            <person name="McGill C.J."/>
            <person name="Rodriguez I.M."/>
            <person name="Rodriguez B."/>
            <person name="Murad R."/>
            <person name="Mortazavi A."/>
        </authorList>
    </citation>
    <scope>NUCLEOTIDE SEQUENCE [LARGE SCALE GENOMIC DNA]</scope>
    <source>
        <strain evidence="3 4">ALL</strain>
    </source>
</reference>
<keyword evidence="2" id="KW-0732">Signal</keyword>
<reference evidence="3 4" key="1">
    <citation type="journal article" date="2015" name="Genome Biol.">
        <title>Comparative genomics of Steinernema reveals deeply conserved gene regulatory networks.</title>
        <authorList>
            <person name="Dillman A.R."/>
            <person name="Macchietto M."/>
            <person name="Porter C.F."/>
            <person name="Rogers A."/>
            <person name="Williams B."/>
            <person name="Antoshechkin I."/>
            <person name="Lee M.M."/>
            <person name="Goodwin Z."/>
            <person name="Lu X."/>
            <person name="Lewis E.E."/>
            <person name="Goodrich-Blair H."/>
            <person name="Stock S.P."/>
            <person name="Adams B.J."/>
            <person name="Sternberg P.W."/>
            <person name="Mortazavi A."/>
        </authorList>
    </citation>
    <scope>NUCLEOTIDE SEQUENCE [LARGE SCALE GENOMIC DNA]</scope>
    <source>
        <strain evidence="3 4">ALL</strain>
    </source>
</reference>
<keyword evidence="4" id="KW-1185">Reference proteome</keyword>
<dbReference type="Proteomes" id="UP000298663">
    <property type="component" value="Unassembled WGS sequence"/>
</dbReference>
<dbReference type="PANTHER" id="PTHR35015">
    <property type="entry name" value="PROTEIN CBR-OSM-7-RELATED"/>
    <property type="match status" value="1"/>
</dbReference>
<feature type="signal peptide" evidence="2">
    <location>
        <begin position="1"/>
        <end position="21"/>
    </location>
</feature>
<dbReference type="GO" id="GO:0005615">
    <property type="term" value="C:extracellular space"/>
    <property type="evidence" value="ECO:0007669"/>
    <property type="project" value="TreeGrafter"/>
</dbReference>
<accession>A0A4U5MRS4</accession>
<name>A0A4U5MRS4_STECR</name>
<dbReference type="GO" id="GO:0005112">
    <property type="term" value="F:Notch binding"/>
    <property type="evidence" value="ECO:0007669"/>
    <property type="project" value="TreeGrafter"/>
</dbReference>
<feature type="compositionally biased region" description="Low complexity" evidence="1">
    <location>
        <begin position="247"/>
        <end position="264"/>
    </location>
</feature>